<evidence type="ECO:0000313" key="2">
    <source>
        <dbReference type="EnsemblPlants" id="PGSC0003DMT400091631"/>
    </source>
</evidence>
<dbReference type="InParanoid" id="M1DN23"/>
<keyword evidence="3" id="KW-1185">Reference proteome</keyword>
<name>M1DN23_SOLTU</name>
<dbReference type="GO" id="GO:0009579">
    <property type="term" value="C:thylakoid"/>
    <property type="evidence" value="ECO:0000318"/>
    <property type="project" value="GO_Central"/>
</dbReference>
<organism evidence="2 3">
    <name type="scientific">Solanum tuberosum</name>
    <name type="common">Potato</name>
    <dbReference type="NCBI Taxonomy" id="4113"/>
    <lineage>
        <taxon>Eukaryota</taxon>
        <taxon>Viridiplantae</taxon>
        <taxon>Streptophyta</taxon>
        <taxon>Embryophyta</taxon>
        <taxon>Tracheophyta</taxon>
        <taxon>Spermatophyta</taxon>
        <taxon>Magnoliopsida</taxon>
        <taxon>eudicotyledons</taxon>
        <taxon>Gunneridae</taxon>
        <taxon>Pentapetalae</taxon>
        <taxon>asterids</taxon>
        <taxon>lamiids</taxon>
        <taxon>Solanales</taxon>
        <taxon>Solanaceae</taxon>
        <taxon>Solanoideae</taxon>
        <taxon>Solaneae</taxon>
        <taxon>Solanum</taxon>
    </lineage>
</organism>
<reference evidence="3" key="1">
    <citation type="journal article" date="2011" name="Nature">
        <title>Genome sequence and analysis of the tuber crop potato.</title>
        <authorList>
            <consortium name="The Potato Genome Sequencing Consortium"/>
        </authorList>
    </citation>
    <scope>NUCLEOTIDE SEQUENCE [LARGE SCALE GENOMIC DNA]</scope>
    <source>
        <strain evidence="3">cv. DM1-3 516 R44</strain>
    </source>
</reference>
<dbReference type="AlphaFoldDB" id="M1DN23"/>
<protein>
    <recommendedName>
        <fullName evidence="1">Putative plant transposon protein domain-containing protein</fullName>
    </recommendedName>
</protein>
<evidence type="ECO:0000313" key="3">
    <source>
        <dbReference type="Proteomes" id="UP000011115"/>
    </source>
</evidence>
<evidence type="ECO:0000259" key="1">
    <source>
        <dbReference type="Pfam" id="PF20167"/>
    </source>
</evidence>
<dbReference type="PaxDb" id="4113-PGSC0003DMT400091631"/>
<dbReference type="Gramene" id="PGSC0003DMT400091631">
    <property type="protein sequence ID" value="PGSC0003DMT400091631"/>
    <property type="gene ID" value="PGSC0003DMG400041202"/>
</dbReference>
<dbReference type="PANTHER" id="PTHR33180">
    <property type="entry name" value="PHOTOSYSTEM II CP43 REACTION CENTER PROTEIN"/>
    <property type="match status" value="1"/>
</dbReference>
<reference evidence="2" key="2">
    <citation type="submission" date="2015-06" db="UniProtKB">
        <authorList>
            <consortium name="EnsemblPlants"/>
        </authorList>
    </citation>
    <scope>IDENTIFICATION</scope>
    <source>
        <strain evidence="2">DM1-3 516 R44</strain>
    </source>
</reference>
<dbReference type="EnsemblPlants" id="PGSC0003DMT400091631">
    <property type="protein sequence ID" value="PGSC0003DMT400091631"/>
    <property type="gene ID" value="PGSC0003DMG400041202"/>
</dbReference>
<sequence length="326" mass="37778">MVKLGLQIQNFKSLGGELLHEIWLRFKKLLLHCPTHGILDNLLLQYFYWSLDPVNKSLSDQLVHGGLMRQPYELAALLLDDMTKVNRSWHTREYKAPLLQVVLSKEQIERDYERDENIAKMITQIDLRSKHVMRGGTKSVNAVGTNNREVEKYIYMPPHDRLCPKDPTGLEGSNMEDMLVRIYNKVEGADKWGREFYDAYARELLKKRKGTVWKTMDEIKVRGKMMQCNSTVINKVLGTPDNLTDEYKIQMDTPLDLLKEWLAPLISGESTPSWMAEGAKIEKKDLSIMARYWFGFISSNVIPSQIQSILRLPKAVLMDFIIEKED</sequence>
<accession>M1DN23</accession>
<dbReference type="GO" id="GO:0009523">
    <property type="term" value="C:photosystem II"/>
    <property type="evidence" value="ECO:0000318"/>
    <property type="project" value="GO_Central"/>
</dbReference>
<dbReference type="Pfam" id="PF20167">
    <property type="entry name" value="Transposase_32"/>
    <property type="match status" value="1"/>
</dbReference>
<dbReference type="Proteomes" id="UP000011115">
    <property type="component" value="Unassembled WGS sequence"/>
</dbReference>
<dbReference type="InterPro" id="IPR046796">
    <property type="entry name" value="Transposase_32_dom"/>
</dbReference>
<feature type="domain" description="Putative plant transposon protein" evidence="1">
    <location>
        <begin position="191"/>
        <end position="324"/>
    </location>
</feature>
<proteinExistence type="predicted"/>
<dbReference type="PANTHER" id="PTHR33180:SF31">
    <property type="entry name" value="POLYPROTEIN PROTEIN"/>
    <property type="match status" value="1"/>
</dbReference>
<dbReference type="HOGENOM" id="CLU_853667_0_0_1"/>